<dbReference type="InterPro" id="IPR043130">
    <property type="entry name" value="CDP-OH_PTrfase_TM_dom"/>
</dbReference>
<evidence type="ECO:0000313" key="3">
    <source>
        <dbReference type="Proteomes" id="UP001153636"/>
    </source>
</evidence>
<dbReference type="AlphaFoldDB" id="A0A9P0GEY9"/>
<feature type="transmembrane region" description="Helical" evidence="1">
    <location>
        <begin position="12"/>
        <end position="32"/>
    </location>
</feature>
<protein>
    <recommendedName>
        <fullName evidence="4">Ceramide phosphoethanolamine synthase</fullName>
    </recommendedName>
</protein>
<keyword evidence="1" id="KW-1133">Transmembrane helix</keyword>
<reference evidence="2" key="1">
    <citation type="submission" date="2022-01" db="EMBL/GenBank/DDBJ databases">
        <authorList>
            <person name="King R."/>
        </authorList>
    </citation>
    <scope>NUCLEOTIDE SEQUENCE</scope>
</reference>
<dbReference type="InterPro" id="IPR000462">
    <property type="entry name" value="CDP-OH_P_trans"/>
</dbReference>
<keyword evidence="1" id="KW-0812">Transmembrane</keyword>
<dbReference type="Gene3D" id="1.20.120.1760">
    <property type="match status" value="1"/>
</dbReference>
<gene>
    <name evidence="2" type="ORF">PSYICH_LOCUS13150</name>
</gene>
<feature type="transmembrane region" description="Helical" evidence="1">
    <location>
        <begin position="272"/>
        <end position="296"/>
    </location>
</feature>
<proteinExistence type="predicted"/>
<organism evidence="2 3">
    <name type="scientific">Psylliodes chrysocephalus</name>
    <dbReference type="NCBI Taxonomy" id="3402493"/>
    <lineage>
        <taxon>Eukaryota</taxon>
        <taxon>Metazoa</taxon>
        <taxon>Ecdysozoa</taxon>
        <taxon>Arthropoda</taxon>
        <taxon>Hexapoda</taxon>
        <taxon>Insecta</taxon>
        <taxon>Pterygota</taxon>
        <taxon>Neoptera</taxon>
        <taxon>Endopterygota</taxon>
        <taxon>Coleoptera</taxon>
        <taxon>Polyphaga</taxon>
        <taxon>Cucujiformia</taxon>
        <taxon>Chrysomeloidea</taxon>
        <taxon>Chrysomelidae</taxon>
        <taxon>Galerucinae</taxon>
        <taxon>Alticini</taxon>
        <taxon>Psylliodes</taxon>
    </lineage>
</organism>
<evidence type="ECO:0000256" key="1">
    <source>
        <dbReference type="SAM" id="Phobius"/>
    </source>
</evidence>
<dbReference type="OrthoDB" id="10253254at2759"/>
<dbReference type="GO" id="GO:0016780">
    <property type="term" value="F:phosphotransferase activity, for other substituted phosphate groups"/>
    <property type="evidence" value="ECO:0007669"/>
    <property type="project" value="InterPro"/>
</dbReference>
<evidence type="ECO:0008006" key="4">
    <source>
        <dbReference type="Google" id="ProtNLM"/>
    </source>
</evidence>
<evidence type="ECO:0000313" key="2">
    <source>
        <dbReference type="EMBL" id="CAH1113360.1"/>
    </source>
</evidence>
<feature type="transmembrane region" description="Helical" evidence="1">
    <location>
        <begin position="308"/>
        <end position="328"/>
    </location>
</feature>
<dbReference type="EMBL" id="OV651819">
    <property type="protein sequence ID" value="CAH1113360.1"/>
    <property type="molecule type" value="Genomic_DNA"/>
</dbReference>
<keyword evidence="1" id="KW-0472">Membrane</keyword>
<feature type="transmembrane region" description="Helical" evidence="1">
    <location>
        <begin position="166"/>
        <end position="188"/>
    </location>
</feature>
<accession>A0A9P0GEY9</accession>
<keyword evidence="3" id="KW-1185">Reference proteome</keyword>
<sequence>MVGPASQVSKILLSLLIFIVCFYMYMDFNLYIRIHNYPLENDNATSSSYQDVTWVSCHINPLCEVTVKAVLLDHTNYYLFAPLVQIIDDVMKISRTTWITPNSISFFHIFVAILSAKCVSSNNLAYRRVGVVLFEIRTWLDDLDGHVARVRKNIKGEHSEIGSAGYYIDGICDAIGCTAFIIGIFIFLKNNPPRRGYIQLPTTIDCKEPNLAQSLKVTTKKVVRKVCYFSLQLIISSTAWNRYIAVYQDMLENKSLPLVETLKQEQVFRSSFFFLIAWLWRVINVHSLMHLLLLSIFCDKLWEFLKNIQYVGYGILLSVICVTEINIIDVNNFIFRKGFVTNTV</sequence>
<dbReference type="Proteomes" id="UP001153636">
    <property type="component" value="Chromosome 7"/>
</dbReference>
<name>A0A9P0GEY9_9CUCU</name>
<dbReference type="GO" id="GO:0008654">
    <property type="term" value="P:phospholipid biosynthetic process"/>
    <property type="evidence" value="ECO:0007669"/>
    <property type="project" value="InterPro"/>
</dbReference>
<dbReference type="Pfam" id="PF01066">
    <property type="entry name" value="CDP-OH_P_transf"/>
    <property type="match status" value="1"/>
</dbReference>
<dbReference type="GO" id="GO:0016020">
    <property type="term" value="C:membrane"/>
    <property type="evidence" value="ECO:0007669"/>
    <property type="project" value="InterPro"/>
</dbReference>